<dbReference type="Pfam" id="PF01632">
    <property type="entry name" value="Ribosomal_L35p"/>
    <property type="match status" value="1"/>
</dbReference>
<dbReference type="NCBIfam" id="TIGR00001">
    <property type="entry name" value="rpmI_bact"/>
    <property type="match status" value="1"/>
</dbReference>
<dbReference type="Gene3D" id="4.10.410.60">
    <property type="match status" value="1"/>
</dbReference>
<dbReference type="RefSeq" id="WP_158341644.1">
    <property type="nucleotide sequence ID" value="NZ_CP033012.1"/>
</dbReference>
<dbReference type="PANTHER" id="PTHR33343:SF1">
    <property type="entry name" value="LARGE RIBOSOMAL SUBUNIT PROTEIN BL35M"/>
    <property type="match status" value="1"/>
</dbReference>
<dbReference type="Proteomes" id="UP000298677">
    <property type="component" value="Chromosome"/>
</dbReference>
<organism evidence="7 8">
    <name type="scientific">Buchnera aphidicola</name>
    <name type="common">Anoecia oenotherae</name>
    <dbReference type="NCBI Taxonomy" id="1241833"/>
    <lineage>
        <taxon>Bacteria</taxon>
        <taxon>Pseudomonadati</taxon>
        <taxon>Pseudomonadota</taxon>
        <taxon>Gammaproteobacteria</taxon>
        <taxon>Enterobacterales</taxon>
        <taxon>Erwiniaceae</taxon>
        <taxon>Buchnera</taxon>
    </lineage>
</organism>
<dbReference type="HAMAP" id="MF_00514">
    <property type="entry name" value="Ribosomal_bL35"/>
    <property type="match status" value="1"/>
</dbReference>
<name>A0A4D6XV34_9GAMM</name>
<dbReference type="PANTHER" id="PTHR33343">
    <property type="entry name" value="54S RIBOSOMAL PROTEIN BL35M"/>
    <property type="match status" value="1"/>
</dbReference>
<gene>
    <name evidence="5" type="primary">rpmI</name>
    <name evidence="7" type="ORF">D9V65_00530</name>
</gene>
<dbReference type="PROSITE" id="PS00936">
    <property type="entry name" value="RIBOSOMAL_L35"/>
    <property type="match status" value="1"/>
</dbReference>
<evidence type="ECO:0000256" key="1">
    <source>
        <dbReference type="ARBA" id="ARBA00006598"/>
    </source>
</evidence>
<dbReference type="SUPFAM" id="SSF143034">
    <property type="entry name" value="L35p-like"/>
    <property type="match status" value="1"/>
</dbReference>
<dbReference type="GO" id="GO:0006412">
    <property type="term" value="P:translation"/>
    <property type="evidence" value="ECO:0007669"/>
    <property type="project" value="UniProtKB-UniRule"/>
</dbReference>
<dbReference type="EMBL" id="CP033012">
    <property type="protein sequence ID" value="QCI19237.1"/>
    <property type="molecule type" value="Genomic_DNA"/>
</dbReference>
<reference evidence="7 8" key="1">
    <citation type="submission" date="2018-10" db="EMBL/GenBank/DDBJ databases">
        <title>Comparative functional genomics of the obligate endosymbiont Buchnera aphidicola.</title>
        <authorList>
            <person name="Chong R.A."/>
        </authorList>
    </citation>
    <scope>NUCLEOTIDE SEQUENCE [LARGE SCALE GENOMIC DNA]</scope>
    <source>
        <strain evidence="7 8">Aoe</strain>
    </source>
</reference>
<dbReference type="PRINTS" id="PR00064">
    <property type="entry name" value="RIBOSOMALL35"/>
</dbReference>
<proteinExistence type="inferred from homology"/>
<evidence type="ECO:0000256" key="6">
    <source>
        <dbReference type="RuleBase" id="RU000568"/>
    </source>
</evidence>
<comment type="similarity">
    <text evidence="1 5 6">Belongs to the bacterial ribosomal protein bL35 family.</text>
</comment>
<evidence type="ECO:0000256" key="3">
    <source>
        <dbReference type="ARBA" id="ARBA00023274"/>
    </source>
</evidence>
<dbReference type="GO" id="GO:0003735">
    <property type="term" value="F:structural constituent of ribosome"/>
    <property type="evidence" value="ECO:0007669"/>
    <property type="project" value="InterPro"/>
</dbReference>
<evidence type="ECO:0000313" key="8">
    <source>
        <dbReference type="Proteomes" id="UP000298677"/>
    </source>
</evidence>
<dbReference type="InterPro" id="IPR021137">
    <property type="entry name" value="Ribosomal_bL35-like"/>
</dbReference>
<keyword evidence="8" id="KW-1185">Reference proteome</keyword>
<accession>A0A4D6XV34</accession>
<dbReference type="GO" id="GO:0022625">
    <property type="term" value="C:cytosolic large ribosomal subunit"/>
    <property type="evidence" value="ECO:0007669"/>
    <property type="project" value="TreeGrafter"/>
</dbReference>
<protein>
    <recommendedName>
        <fullName evidence="4 5">Large ribosomal subunit protein bL35</fullName>
    </recommendedName>
</protein>
<dbReference type="AlphaFoldDB" id="A0A4D6XV34"/>
<keyword evidence="3 5" id="KW-0687">Ribonucleoprotein</keyword>
<dbReference type="FunFam" id="4.10.410.60:FF:000001">
    <property type="entry name" value="50S ribosomal protein L35"/>
    <property type="match status" value="1"/>
</dbReference>
<sequence>MQKIKTIRSVSKRFKKTASGKFKRKKSNLQHILTKKTTNYKRKIRSKSIVSKSDVSKIKFCLPYI</sequence>
<keyword evidence="2 5" id="KW-0689">Ribosomal protein</keyword>
<dbReference type="OrthoDB" id="47476at2"/>
<evidence type="ECO:0000256" key="2">
    <source>
        <dbReference type="ARBA" id="ARBA00022980"/>
    </source>
</evidence>
<dbReference type="InterPro" id="IPR037229">
    <property type="entry name" value="Ribosomal_bL35_sf"/>
</dbReference>
<evidence type="ECO:0000313" key="7">
    <source>
        <dbReference type="EMBL" id="QCI19237.1"/>
    </source>
</evidence>
<dbReference type="InterPro" id="IPR001706">
    <property type="entry name" value="Ribosomal_bL35"/>
</dbReference>
<dbReference type="InterPro" id="IPR018265">
    <property type="entry name" value="Ribosomal_bL35_CS"/>
</dbReference>
<evidence type="ECO:0000256" key="5">
    <source>
        <dbReference type="HAMAP-Rule" id="MF_00514"/>
    </source>
</evidence>
<evidence type="ECO:0000256" key="4">
    <source>
        <dbReference type="ARBA" id="ARBA00071664"/>
    </source>
</evidence>